<evidence type="ECO:0000313" key="4">
    <source>
        <dbReference type="Proteomes" id="UP000014500"/>
    </source>
</evidence>
<feature type="domain" description="R3H-associated N-terminal" evidence="2">
    <location>
        <begin position="57"/>
        <end position="171"/>
    </location>
</feature>
<sequence>MGVIINTPDPFGDEIIENILDNLIQENIDDNYSPRIKQRKCKNRAPVKPMDAATSRAGQIGNRRNRRNENANFLTTLAGNQDFGEVSIYDFVPKTISAFAQVLKDNSSVWNNIINCSEEDEEVYLRQIHERCSSDNSGNDKTQDERQIYPAFDAELCFERIESKFKSMFKKRHFPLGSLAFLEDQITSFFLECPRSVYTSLLPNAFDRLMLHALCQYLDLHSESFTRRGARHTEVKNLRDDFSLPTSSLTSFLENRNGIIPH</sequence>
<proteinExistence type="predicted"/>
<dbReference type="CDD" id="cd02325">
    <property type="entry name" value="R3H"/>
    <property type="match status" value="1"/>
</dbReference>
<dbReference type="EnsemblMetazoa" id="SMAR001566-RA">
    <property type="protein sequence ID" value="SMAR001566-PA"/>
    <property type="gene ID" value="SMAR001566"/>
</dbReference>
<dbReference type="AlphaFoldDB" id="T1IKV4"/>
<protein>
    <recommendedName>
        <fullName evidence="2">R3H-associated N-terminal domain-containing protein</fullName>
    </recommendedName>
</protein>
<evidence type="ECO:0000259" key="2">
    <source>
        <dbReference type="Pfam" id="PF13902"/>
    </source>
</evidence>
<dbReference type="InterPro" id="IPR039629">
    <property type="entry name" value="R3HDM4"/>
</dbReference>
<dbReference type="HOGENOM" id="CLU_081608_0_0_1"/>
<accession>T1IKV4</accession>
<reference evidence="3" key="2">
    <citation type="submission" date="2015-02" db="UniProtKB">
        <authorList>
            <consortium name="EnsemblMetazoa"/>
        </authorList>
    </citation>
    <scope>IDENTIFICATION</scope>
</reference>
<reference evidence="4" key="1">
    <citation type="submission" date="2011-05" db="EMBL/GenBank/DDBJ databases">
        <authorList>
            <person name="Richards S.R."/>
            <person name="Qu J."/>
            <person name="Jiang H."/>
            <person name="Jhangiani S.N."/>
            <person name="Agravi P."/>
            <person name="Goodspeed R."/>
            <person name="Gross S."/>
            <person name="Mandapat C."/>
            <person name="Jackson L."/>
            <person name="Mathew T."/>
            <person name="Pu L."/>
            <person name="Thornton R."/>
            <person name="Saada N."/>
            <person name="Wilczek-Boney K.B."/>
            <person name="Lee S."/>
            <person name="Kovar C."/>
            <person name="Wu Y."/>
            <person name="Scherer S.E."/>
            <person name="Worley K.C."/>
            <person name="Muzny D.M."/>
            <person name="Gibbs R."/>
        </authorList>
    </citation>
    <scope>NUCLEOTIDE SEQUENCE</scope>
    <source>
        <strain evidence="4">Brora</strain>
    </source>
</reference>
<feature type="region of interest" description="Disordered" evidence="1">
    <location>
        <begin position="42"/>
        <end position="65"/>
    </location>
</feature>
<dbReference type="PANTHER" id="PTHR32019:SF2">
    <property type="entry name" value="R3H DOMAIN-CONTAINING PROTEIN 4"/>
    <property type="match status" value="1"/>
</dbReference>
<dbReference type="OMA" id="CQYMSLL"/>
<dbReference type="eggNOG" id="KOG1478">
    <property type="taxonomic scope" value="Eukaryota"/>
</dbReference>
<dbReference type="SUPFAM" id="SSF82708">
    <property type="entry name" value="R3H domain"/>
    <property type="match status" value="1"/>
</dbReference>
<dbReference type="EMBL" id="JH430659">
    <property type="status" value="NOT_ANNOTATED_CDS"/>
    <property type="molecule type" value="Genomic_DNA"/>
</dbReference>
<organism evidence="3 4">
    <name type="scientific">Strigamia maritima</name>
    <name type="common">European centipede</name>
    <name type="synonym">Geophilus maritimus</name>
    <dbReference type="NCBI Taxonomy" id="126957"/>
    <lineage>
        <taxon>Eukaryota</taxon>
        <taxon>Metazoa</taxon>
        <taxon>Ecdysozoa</taxon>
        <taxon>Arthropoda</taxon>
        <taxon>Myriapoda</taxon>
        <taxon>Chilopoda</taxon>
        <taxon>Pleurostigmophora</taxon>
        <taxon>Geophilomorpha</taxon>
        <taxon>Linotaeniidae</taxon>
        <taxon>Strigamia</taxon>
    </lineage>
</organism>
<dbReference type="GO" id="GO:0003676">
    <property type="term" value="F:nucleic acid binding"/>
    <property type="evidence" value="ECO:0007669"/>
    <property type="project" value="InterPro"/>
</dbReference>
<evidence type="ECO:0000313" key="3">
    <source>
        <dbReference type="EnsemblMetazoa" id="SMAR001566-PA"/>
    </source>
</evidence>
<dbReference type="InterPro" id="IPR025952">
    <property type="entry name" value="R3H-assoc_dom"/>
</dbReference>
<evidence type="ECO:0000256" key="1">
    <source>
        <dbReference type="SAM" id="MobiDB-lite"/>
    </source>
</evidence>
<name>T1IKV4_STRMM</name>
<dbReference type="InterPro" id="IPR036867">
    <property type="entry name" value="R3H_dom_sf"/>
</dbReference>
<dbReference type="STRING" id="126957.T1IKV4"/>
<dbReference type="PANTHER" id="PTHR32019">
    <property type="entry name" value="R3H DOMAIN-CONTAINING PROTEIN 4"/>
    <property type="match status" value="1"/>
</dbReference>
<dbReference type="Proteomes" id="UP000014500">
    <property type="component" value="Unassembled WGS sequence"/>
</dbReference>
<dbReference type="Pfam" id="PF13902">
    <property type="entry name" value="R3H-assoc"/>
    <property type="match status" value="1"/>
</dbReference>
<keyword evidence="4" id="KW-1185">Reference proteome</keyword>
<dbReference type="PhylomeDB" id="T1IKV4"/>